<sequence>MALQIRTKVIKNREFSFIYAGRFLLRTRKELNPLDIDKGGVISVRYDLPDNGFIHAKLVSVCQAKQNPNGQLELCGKAINELPLGKRFDGIDNSIAVRIHRVFNIIRVFIYAGHDYFICFDIGALANMKFTGRADLIIINQVLHFLDDKRISLHGVAQFHIRTKRCPDFFYLNGQCVRIKKIERRFIEIDGLSDILLIHFLFSSG</sequence>
<proteinExistence type="predicted"/>
<evidence type="ECO:0000313" key="1">
    <source>
        <dbReference type="EMBL" id="MPN21673.1"/>
    </source>
</evidence>
<name>A0A645GCU0_9ZZZZ</name>
<comment type="caution">
    <text evidence="1">The sequence shown here is derived from an EMBL/GenBank/DDBJ whole genome shotgun (WGS) entry which is preliminary data.</text>
</comment>
<dbReference type="EMBL" id="VSSQ01069700">
    <property type="protein sequence ID" value="MPN21673.1"/>
    <property type="molecule type" value="Genomic_DNA"/>
</dbReference>
<reference evidence="1" key="1">
    <citation type="submission" date="2019-08" db="EMBL/GenBank/DDBJ databases">
        <authorList>
            <person name="Kucharzyk K."/>
            <person name="Murdoch R.W."/>
            <person name="Higgins S."/>
            <person name="Loffler F."/>
        </authorList>
    </citation>
    <scope>NUCLEOTIDE SEQUENCE</scope>
</reference>
<protein>
    <submittedName>
        <fullName evidence="1">Uncharacterized protein</fullName>
    </submittedName>
</protein>
<dbReference type="AlphaFoldDB" id="A0A645GCU0"/>
<gene>
    <name evidence="1" type="ORF">SDC9_169053</name>
</gene>
<accession>A0A645GCU0</accession>
<organism evidence="1">
    <name type="scientific">bioreactor metagenome</name>
    <dbReference type="NCBI Taxonomy" id="1076179"/>
    <lineage>
        <taxon>unclassified sequences</taxon>
        <taxon>metagenomes</taxon>
        <taxon>ecological metagenomes</taxon>
    </lineage>
</organism>